<gene>
    <name evidence="2" type="ORF">MNODULE_08875</name>
</gene>
<feature type="transmembrane region" description="Helical" evidence="1">
    <location>
        <begin position="6"/>
        <end position="24"/>
    </location>
</feature>
<name>A0A7X6DPA0_9BACT</name>
<evidence type="ECO:0000313" key="2">
    <source>
        <dbReference type="EMBL" id="NKE70850.1"/>
    </source>
</evidence>
<dbReference type="Proteomes" id="UP000534783">
    <property type="component" value="Unassembled WGS sequence"/>
</dbReference>
<keyword evidence="1" id="KW-1133">Transmembrane helix</keyword>
<keyword evidence="1" id="KW-0812">Transmembrane</keyword>
<accession>A0A7X6DPA0</accession>
<dbReference type="RefSeq" id="WP_168059081.1">
    <property type="nucleotide sequence ID" value="NZ_VTOW01000001.1"/>
</dbReference>
<reference evidence="2 3" key="1">
    <citation type="journal article" date="2020" name="Nature">
        <title>Bacterial chemolithoautotrophy via manganese oxidation.</title>
        <authorList>
            <person name="Yu H."/>
            <person name="Leadbetter J.R."/>
        </authorList>
    </citation>
    <scope>NUCLEOTIDE SEQUENCE [LARGE SCALE GENOMIC DNA]</scope>
    <source>
        <strain evidence="2 3">Mn-1</strain>
    </source>
</reference>
<sequence length="120" mass="13345">MILIFSHFGIRFALYGGVIGVIVIEPNPITKSKNCILKKKENPMFDLYFGFGAIVLFAFFYVNLAWALLSAHTPPPGIIGNDGKPERIISEVYTREQGVSVLNATLRVPEMKKQTASSNR</sequence>
<keyword evidence="3" id="KW-1185">Reference proteome</keyword>
<organism evidence="2 3">
    <name type="scientific">Candidatus Manganitrophus noduliformans</name>
    <dbReference type="NCBI Taxonomy" id="2606439"/>
    <lineage>
        <taxon>Bacteria</taxon>
        <taxon>Pseudomonadati</taxon>
        <taxon>Nitrospirota</taxon>
        <taxon>Nitrospiria</taxon>
        <taxon>Candidatus Troglogloeales</taxon>
        <taxon>Candidatus Manganitrophaceae</taxon>
        <taxon>Candidatus Manganitrophus</taxon>
    </lineage>
</organism>
<protein>
    <submittedName>
        <fullName evidence="2">Uncharacterized protein</fullName>
    </submittedName>
</protein>
<evidence type="ECO:0000313" key="3">
    <source>
        <dbReference type="Proteomes" id="UP000534783"/>
    </source>
</evidence>
<dbReference type="EMBL" id="VTOW01000001">
    <property type="protein sequence ID" value="NKE70850.1"/>
    <property type="molecule type" value="Genomic_DNA"/>
</dbReference>
<keyword evidence="1" id="KW-0472">Membrane</keyword>
<proteinExistence type="predicted"/>
<evidence type="ECO:0000256" key="1">
    <source>
        <dbReference type="SAM" id="Phobius"/>
    </source>
</evidence>
<dbReference type="AlphaFoldDB" id="A0A7X6DPA0"/>
<feature type="transmembrane region" description="Helical" evidence="1">
    <location>
        <begin position="45"/>
        <end position="69"/>
    </location>
</feature>
<comment type="caution">
    <text evidence="2">The sequence shown here is derived from an EMBL/GenBank/DDBJ whole genome shotgun (WGS) entry which is preliminary data.</text>
</comment>